<gene>
    <name evidence="11" type="ORF">BCR41DRAFT_357484</name>
</gene>
<evidence type="ECO:0000256" key="6">
    <source>
        <dbReference type="ARBA" id="ARBA00022771"/>
    </source>
</evidence>
<dbReference type="PANTHER" id="PTHR11685">
    <property type="entry name" value="RBR FAMILY RING FINGER AND IBR DOMAIN-CONTAINING"/>
    <property type="match status" value="1"/>
</dbReference>
<keyword evidence="8" id="KW-0862">Zinc</keyword>
<evidence type="ECO:0000256" key="5">
    <source>
        <dbReference type="ARBA" id="ARBA00022737"/>
    </source>
</evidence>
<keyword evidence="4" id="KW-0479">Metal-binding</keyword>
<dbReference type="Gene3D" id="1.20.120.1750">
    <property type="match status" value="1"/>
</dbReference>
<evidence type="ECO:0000256" key="9">
    <source>
        <dbReference type="SAM" id="MobiDB-lite"/>
    </source>
</evidence>
<evidence type="ECO:0000256" key="3">
    <source>
        <dbReference type="ARBA" id="ARBA00022679"/>
    </source>
</evidence>
<dbReference type="EMBL" id="MCFF01000030">
    <property type="protein sequence ID" value="ORZ10619.1"/>
    <property type="molecule type" value="Genomic_DNA"/>
</dbReference>
<comment type="caution">
    <text evidence="11">The sequence shown here is derived from an EMBL/GenBank/DDBJ whole genome shotgun (WGS) entry which is preliminary data.</text>
</comment>
<feature type="region of interest" description="Disordered" evidence="9">
    <location>
        <begin position="107"/>
        <end position="249"/>
    </location>
</feature>
<dbReference type="InterPro" id="IPR013083">
    <property type="entry name" value="Znf_RING/FYVE/PHD"/>
</dbReference>
<dbReference type="EC" id="2.3.2.31" evidence="2"/>
<proteinExistence type="predicted"/>
<dbReference type="Gene3D" id="3.30.40.10">
    <property type="entry name" value="Zinc/RING finger domain, C3HC4 (zinc finger)"/>
    <property type="match status" value="1"/>
</dbReference>
<dbReference type="RefSeq" id="XP_021879340.1">
    <property type="nucleotide sequence ID" value="XM_022024915.1"/>
</dbReference>
<evidence type="ECO:0000313" key="12">
    <source>
        <dbReference type="Proteomes" id="UP000193648"/>
    </source>
</evidence>
<dbReference type="STRING" id="64571.A0A1Y2GH05"/>
<dbReference type="OrthoDB" id="442087at2759"/>
<evidence type="ECO:0000256" key="8">
    <source>
        <dbReference type="ARBA" id="ARBA00022833"/>
    </source>
</evidence>
<keyword evidence="7" id="KW-0833">Ubl conjugation pathway</keyword>
<evidence type="ECO:0000256" key="2">
    <source>
        <dbReference type="ARBA" id="ARBA00012251"/>
    </source>
</evidence>
<feature type="compositionally biased region" description="Low complexity" evidence="9">
    <location>
        <begin position="189"/>
        <end position="249"/>
    </location>
</feature>
<dbReference type="GO" id="GO:0008270">
    <property type="term" value="F:zinc ion binding"/>
    <property type="evidence" value="ECO:0007669"/>
    <property type="project" value="UniProtKB-KW"/>
</dbReference>
<organism evidence="11 12">
    <name type="scientific">Lobosporangium transversale</name>
    <dbReference type="NCBI Taxonomy" id="64571"/>
    <lineage>
        <taxon>Eukaryota</taxon>
        <taxon>Fungi</taxon>
        <taxon>Fungi incertae sedis</taxon>
        <taxon>Mucoromycota</taxon>
        <taxon>Mortierellomycotina</taxon>
        <taxon>Mortierellomycetes</taxon>
        <taxon>Mortierellales</taxon>
        <taxon>Mortierellaceae</taxon>
        <taxon>Lobosporangium</taxon>
    </lineage>
</organism>
<keyword evidence="5" id="KW-0677">Repeat</keyword>
<evidence type="ECO:0000256" key="4">
    <source>
        <dbReference type="ARBA" id="ARBA00022723"/>
    </source>
</evidence>
<dbReference type="InterPro" id="IPR002867">
    <property type="entry name" value="IBR_dom"/>
</dbReference>
<protein>
    <recommendedName>
        <fullName evidence="2">RBR-type E3 ubiquitin transferase</fullName>
        <ecNumber evidence="2">2.3.2.31</ecNumber>
    </recommendedName>
</protein>
<dbReference type="AlphaFoldDB" id="A0A1Y2GH05"/>
<dbReference type="SUPFAM" id="SSF57850">
    <property type="entry name" value="RING/U-box"/>
    <property type="match status" value="3"/>
</dbReference>
<keyword evidence="12" id="KW-1185">Reference proteome</keyword>
<accession>A0A1Y2GH05</accession>
<dbReference type="PROSITE" id="PS51873">
    <property type="entry name" value="TRIAD"/>
    <property type="match status" value="1"/>
</dbReference>
<dbReference type="InterPro" id="IPR044066">
    <property type="entry name" value="TRIAD_supradom"/>
</dbReference>
<name>A0A1Y2GH05_9FUNG</name>
<dbReference type="CDD" id="cd22584">
    <property type="entry name" value="Rcat_RBR_unk"/>
    <property type="match status" value="1"/>
</dbReference>
<evidence type="ECO:0000313" key="11">
    <source>
        <dbReference type="EMBL" id="ORZ10619.1"/>
    </source>
</evidence>
<dbReference type="InterPro" id="IPR031127">
    <property type="entry name" value="E3_UB_ligase_RBR"/>
</dbReference>
<comment type="catalytic activity">
    <reaction evidence="1">
        <text>[E2 ubiquitin-conjugating enzyme]-S-ubiquitinyl-L-cysteine + [acceptor protein]-L-lysine = [E2 ubiquitin-conjugating enzyme]-L-cysteine + [acceptor protein]-N(6)-ubiquitinyl-L-lysine.</text>
        <dbReference type="EC" id="2.3.2.31"/>
    </reaction>
</comment>
<keyword evidence="6" id="KW-0863">Zinc-finger</keyword>
<dbReference type="InParanoid" id="A0A1Y2GH05"/>
<dbReference type="Proteomes" id="UP000193648">
    <property type="component" value="Unassembled WGS sequence"/>
</dbReference>
<sequence>MEFSSNCRTTRCEICYDDFEKIQLTQISQLPSQAQEGFDRSRYEEVYDVLDQYSSFALTEARLYGDRDYYYTLLVSLYESAKNNKELSVSLFNNEDSFEDMKELIRETSSMSVSPPSSSSSTPKSASMSPLASLSSSSSASSSASSSTSSSTIPSTPSLSTSTSKAMSQTTSTSTTSRSTSMPKSKFMSLLKPTSSPLTSSTSTPKPTTTTTATSTSTSTSTSTTTATSTAALNSKAKPKSTSSVSPPSAASYHEISKLGLSLECNPDHAFCGSCLEKYIETQINNHVWPVQCPMDDCQMMISLDIVGSILGQRINRWHNLGIENAITKRIYCPNSKCNILIDAGDAGSENNSSKSWRVNVRCPYCSYAFCALCLKDGHAGLTCEQAKGDQSDRLFETLAVERHWKRCPGCGQMVEKNGGCNHMTCRCTKNFNYA</sequence>
<evidence type="ECO:0000256" key="1">
    <source>
        <dbReference type="ARBA" id="ARBA00001798"/>
    </source>
</evidence>
<dbReference type="GO" id="GO:0016567">
    <property type="term" value="P:protein ubiquitination"/>
    <property type="evidence" value="ECO:0007669"/>
    <property type="project" value="InterPro"/>
</dbReference>
<feature type="domain" description="RING-type" evidence="10">
    <location>
        <begin position="239"/>
        <end position="435"/>
    </location>
</feature>
<keyword evidence="3" id="KW-0808">Transferase</keyword>
<dbReference type="GeneID" id="33566759"/>
<feature type="compositionally biased region" description="Low complexity" evidence="9">
    <location>
        <begin position="109"/>
        <end position="181"/>
    </location>
</feature>
<dbReference type="GO" id="GO:0061630">
    <property type="term" value="F:ubiquitin protein ligase activity"/>
    <property type="evidence" value="ECO:0007669"/>
    <property type="project" value="UniProtKB-EC"/>
</dbReference>
<evidence type="ECO:0000256" key="7">
    <source>
        <dbReference type="ARBA" id="ARBA00022786"/>
    </source>
</evidence>
<evidence type="ECO:0000259" key="10">
    <source>
        <dbReference type="PROSITE" id="PS51873"/>
    </source>
</evidence>
<reference evidence="11 12" key="1">
    <citation type="submission" date="2016-07" db="EMBL/GenBank/DDBJ databases">
        <title>Pervasive Adenine N6-methylation of Active Genes in Fungi.</title>
        <authorList>
            <consortium name="DOE Joint Genome Institute"/>
            <person name="Mondo S.J."/>
            <person name="Dannebaum R.O."/>
            <person name="Kuo R.C."/>
            <person name="Labutti K."/>
            <person name="Haridas S."/>
            <person name="Kuo A."/>
            <person name="Salamov A."/>
            <person name="Ahrendt S.R."/>
            <person name="Lipzen A."/>
            <person name="Sullivan W."/>
            <person name="Andreopoulos W.B."/>
            <person name="Clum A."/>
            <person name="Lindquist E."/>
            <person name="Daum C."/>
            <person name="Ramamoorthy G.K."/>
            <person name="Gryganskyi A."/>
            <person name="Culley D."/>
            <person name="Magnuson J.K."/>
            <person name="James T.Y."/>
            <person name="O'Malley M.A."/>
            <person name="Stajich J.E."/>
            <person name="Spatafora J.W."/>
            <person name="Visel A."/>
            <person name="Grigoriev I.V."/>
        </authorList>
    </citation>
    <scope>NUCLEOTIDE SEQUENCE [LARGE SCALE GENOMIC DNA]</scope>
    <source>
        <strain evidence="11 12">NRRL 3116</strain>
    </source>
</reference>
<dbReference type="SMART" id="SM00647">
    <property type="entry name" value="IBR"/>
    <property type="match status" value="1"/>
</dbReference>
<dbReference type="Pfam" id="PF01485">
    <property type="entry name" value="IBR"/>
    <property type="match status" value="1"/>
</dbReference>